<feature type="region of interest" description="Disordered" evidence="1">
    <location>
        <begin position="230"/>
        <end position="289"/>
    </location>
</feature>
<feature type="compositionally biased region" description="Polar residues" evidence="1">
    <location>
        <begin position="72"/>
        <end position="84"/>
    </location>
</feature>
<accession>A0A0W0F4J3</accession>
<dbReference type="eggNOG" id="ENOG502RYTD">
    <property type="taxonomic scope" value="Eukaryota"/>
</dbReference>
<feature type="region of interest" description="Disordered" evidence="1">
    <location>
        <begin position="311"/>
        <end position="338"/>
    </location>
</feature>
<feature type="compositionally biased region" description="Polar residues" evidence="1">
    <location>
        <begin position="244"/>
        <end position="259"/>
    </location>
</feature>
<evidence type="ECO:0000313" key="3">
    <source>
        <dbReference type="Proteomes" id="UP000054988"/>
    </source>
</evidence>
<feature type="compositionally biased region" description="Basic and acidic residues" evidence="1">
    <location>
        <begin position="137"/>
        <end position="163"/>
    </location>
</feature>
<feature type="region of interest" description="Disordered" evidence="1">
    <location>
        <begin position="59"/>
        <end position="105"/>
    </location>
</feature>
<protein>
    <submittedName>
        <fullName evidence="2">Uncharacterized protein</fullName>
    </submittedName>
</protein>
<reference evidence="2 3" key="1">
    <citation type="submission" date="2015-12" db="EMBL/GenBank/DDBJ databases">
        <title>Draft genome sequence of Moniliophthora roreri, the causal agent of frosty pod rot of cacao.</title>
        <authorList>
            <person name="Aime M.C."/>
            <person name="Diaz-Valderrama J.R."/>
            <person name="Kijpornyongpan T."/>
            <person name="Phillips-Mora W."/>
        </authorList>
    </citation>
    <scope>NUCLEOTIDE SEQUENCE [LARGE SCALE GENOMIC DNA]</scope>
    <source>
        <strain evidence="2 3">MCA 2952</strain>
    </source>
</reference>
<gene>
    <name evidence="2" type="ORF">WG66_16166</name>
</gene>
<name>A0A0W0F4J3_MONRR</name>
<evidence type="ECO:0000313" key="2">
    <source>
        <dbReference type="EMBL" id="KTB31243.1"/>
    </source>
</evidence>
<dbReference type="AlphaFoldDB" id="A0A0W0F4J3"/>
<dbReference type="EMBL" id="LATX01002343">
    <property type="protein sequence ID" value="KTB31243.1"/>
    <property type="molecule type" value="Genomic_DNA"/>
</dbReference>
<dbReference type="Proteomes" id="UP000054988">
    <property type="component" value="Unassembled WGS sequence"/>
</dbReference>
<evidence type="ECO:0000256" key="1">
    <source>
        <dbReference type="SAM" id="MobiDB-lite"/>
    </source>
</evidence>
<organism evidence="2 3">
    <name type="scientific">Moniliophthora roreri</name>
    <name type="common">Frosty pod rot fungus</name>
    <name type="synonym">Monilia roreri</name>
    <dbReference type="NCBI Taxonomy" id="221103"/>
    <lineage>
        <taxon>Eukaryota</taxon>
        <taxon>Fungi</taxon>
        <taxon>Dikarya</taxon>
        <taxon>Basidiomycota</taxon>
        <taxon>Agaricomycotina</taxon>
        <taxon>Agaricomycetes</taxon>
        <taxon>Agaricomycetidae</taxon>
        <taxon>Agaricales</taxon>
        <taxon>Marasmiineae</taxon>
        <taxon>Marasmiaceae</taxon>
        <taxon>Moniliophthora</taxon>
    </lineage>
</organism>
<proteinExistence type="predicted"/>
<feature type="region of interest" description="Disordered" evidence="1">
    <location>
        <begin position="129"/>
        <end position="163"/>
    </location>
</feature>
<comment type="caution">
    <text evidence="2">The sequence shown here is derived from an EMBL/GenBank/DDBJ whole genome shotgun (WGS) entry which is preliminary data.</text>
</comment>
<feature type="compositionally biased region" description="Basic and acidic residues" evidence="1">
    <location>
        <begin position="323"/>
        <end position="337"/>
    </location>
</feature>
<sequence length="548" mass="61947">MAPPKTEWQLEQDITEAEEWWCGLQTQLISNSDGRVIPPLTRASHRELLTPLQSPLLESQPLTEIAAEPTGTKRTLTPLSTTVGSEERDSANSTSQHTSKKEGLDISITSSPLAEEQDLFERLLTALKNSSRPKKQPQIEKMAEDKKPLESRPKVEPEMEEARISTTVPVQVVAAEKEENTAPPQTELQIEKDIEEAEERQCGLLTQSISNPGGQAILLLTRASHRRLLTPSPMPLPMNLSLTETSGESLETRRTLTPLSISTRSEEIEFEEETSLSTPKKPEPDTSNISLTSAEELDPFQCLLQVLKNSPRSTKQPQIEGMLEDKKPSGSRPKVEPPAEEVVISATVLVQMVTVEKEIKATLLRAFEGYRKDTKKFLREVLLYITLNPKVFTTNQSKKLFLLSYMTDGPGEFWKNDKTDLLLAFDPEAEKVLWVDFIEDFKTSFEPLDTALEAQLKLQDLKMKERANEYMYQFFYLAKQTGYNDAAQIVAFKQGLPKSLALKIMTRPEGAPTNIKDWMNAAILFDESYKQAMEYGKMWDDDNRRKLK</sequence>